<accession>A0A517SHR7</accession>
<dbReference type="InParanoid" id="A0A517SHR7"/>
<dbReference type="KEGG" id="ccos:Pan44_37070"/>
<dbReference type="Proteomes" id="UP000315700">
    <property type="component" value="Chromosome"/>
</dbReference>
<proteinExistence type="predicted"/>
<reference evidence="1 2" key="1">
    <citation type="submission" date="2019-02" db="EMBL/GenBank/DDBJ databases">
        <title>Deep-cultivation of Planctomycetes and their phenomic and genomic characterization uncovers novel biology.</title>
        <authorList>
            <person name="Wiegand S."/>
            <person name="Jogler M."/>
            <person name="Boedeker C."/>
            <person name="Pinto D."/>
            <person name="Vollmers J."/>
            <person name="Rivas-Marin E."/>
            <person name="Kohn T."/>
            <person name="Peeters S.H."/>
            <person name="Heuer A."/>
            <person name="Rast P."/>
            <person name="Oberbeckmann S."/>
            <person name="Bunk B."/>
            <person name="Jeske O."/>
            <person name="Meyerdierks A."/>
            <person name="Storesund J.E."/>
            <person name="Kallscheuer N."/>
            <person name="Luecker S."/>
            <person name="Lage O.M."/>
            <person name="Pohl T."/>
            <person name="Merkel B.J."/>
            <person name="Hornburger P."/>
            <person name="Mueller R.-W."/>
            <person name="Bruemmer F."/>
            <person name="Labrenz M."/>
            <person name="Spormann A.M."/>
            <person name="Op den Camp H."/>
            <person name="Overmann J."/>
            <person name="Amann R."/>
            <person name="Jetten M.S.M."/>
            <person name="Mascher T."/>
            <person name="Medema M.H."/>
            <person name="Devos D.P."/>
            <person name="Kaster A.-K."/>
            <person name="Ovreas L."/>
            <person name="Rohde M."/>
            <person name="Galperin M.Y."/>
            <person name="Jogler C."/>
        </authorList>
    </citation>
    <scope>NUCLEOTIDE SEQUENCE [LARGE SCALE GENOMIC DNA]</scope>
    <source>
        <strain evidence="1 2">Pan44</strain>
    </source>
</reference>
<organism evidence="1 2">
    <name type="scientific">Caulifigura coniformis</name>
    <dbReference type="NCBI Taxonomy" id="2527983"/>
    <lineage>
        <taxon>Bacteria</taxon>
        <taxon>Pseudomonadati</taxon>
        <taxon>Planctomycetota</taxon>
        <taxon>Planctomycetia</taxon>
        <taxon>Planctomycetales</taxon>
        <taxon>Planctomycetaceae</taxon>
        <taxon>Caulifigura</taxon>
    </lineage>
</organism>
<evidence type="ECO:0000313" key="2">
    <source>
        <dbReference type="Proteomes" id="UP000315700"/>
    </source>
</evidence>
<name>A0A517SHR7_9PLAN</name>
<dbReference type="RefSeq" id="WP_145031721.1">
    <property type="nucleotide sequence ID" value="NZ_CP036271.1"/>
</dbReference>
<protein>
    <submittedName>
        <fullName evidence="1">Uncharacterized protein</fullName>
    </submittedName>
</protein>
<evidence type="ECO:0000313" key="1">
    <source>
        <dbReference type="EMBL" id="QDT55661.1"/>
    </source>
</evidence>
<sequence>MSLYTSKTAARDEALRIAIEFVAAHFAGDHRWEWDCCEPQPDINSKNYLQRKTVVKWSIAVRLVPKSGGTFDGGPTVSVDIVTKEARFQ</sequence>
<dbReference type="AlphaFoldDB" id="A0A517SHR7"/>
<keyword evidence="2" id="KW-1185">Reference proteome</keyword>
<dbReference type="EMBL" id="CP036271">
    <property type="protein sequence ID" value="QDT55661.1"/>
    <property type="molecule type" value="Genomic_DNA"/>
</dbReference>
<gene>
    <name evidence="1" type="ORF">Pan44_37070</name>
</gene>